<evidence type="ECO:0008006" key="4">
    <source>
        <dbReference type="Google" id="ProtNLM"/>
    </source>
</evidence>
<dbReference type="PROSITE" id="PS51257">
    <property type="entry name" value="PROKAR_LIPOPROTEIN"/>
    <property type="match status" value="1"/>
</dbReference>
<comment type="caution">
    <text evidence="2">The sequence shown here is derived from an EMBL/GenBank/DDBJ whole genome shotgun (WGS) entry which is preliminary data.</text>
</comment>
<dbReference type="InterPro" id="IPR015943">
    <property type="entry name" value="WD40/YVTN_repeat-like_dom_sf"/>
</dbReference>
<keyword evidence="3" id="KW-1185">Reference proteome</keyword>
<accession>A0A543D9U0</accession>
<organism evidence="2 3">
    <name type="scientific">Pseudonocardia kunmingensis</name>
    <dbReference type="NCBI Taxonomy" id="630975"/>
    <lineage>
        <taxon>Bacteria</taxon>
        <taxon>Bacillati</taxon>
        <taxon>Actinomycetota</taxon>
        <taxon>Actinomycetes</taxon>
        <taxon>Pseudonocardiales</taxon>
        <taxon>Pseudonocardiaceae</taxon>
        <taxon>Pseudonocardia</taxon>
    </lineage>
</organism>
<dbReference type="NCBIfam" id="NF045728">
    <property type="entry name" value="glycosyl_F510_1955"/>
    <property type="match status" value="1"/>
</dbReference>
<evidence type="ECO:0000256" key="1">
    <source>
        <dbReference type="SAM" id="MobiDB-lite"/>
    </source>
</evidence>
<dbReference type="AlphaFoldDB" id="A0A543D9U0"/>
<name>A0A543D9U0_9PSEU</name>
<feature type="region of interest" description="Disordered" evidence="1">
    <location>
        <begin position="190"/>
        <end position="213"/>
    </location>
</feature>
<protein>
    <recommendedName>
        <fullName evidence="4">BNR/Asp-box repeat protein</fullName>
    </recommendedName>
</protein>
<dbReference type="CDD" id="cd15482">
    <property type="entry name" value="Sialidase_non-viral"/>
    <property type="match status" value="1"/>
</dbReference>
<feature type="compositionally biased region" description="Polar residues" evidence="1">
    <location>
        <begin position="243"/>
        <end position="259"/>
    </location>
</feature>
<dbReference type="InterPro" id="IPR054817">
    <property type="entry name" value="Glycosyl_F510_1955-like"/>
</dbReference>
<dbReference type="Gene3D" id="2.130.10.10">
    <property type="entry name" value="YVTN repeat-like/Quinoprotein amine dehydrogenase"/>
    <property type="match status" value="2"/>
</dbReference>
<dbReference type="EMBL" id="VFPA01000004">
    <property type="protein sequence ID" value="TQM06055.1"/>
    <property type="molecule type" value="Genomic_DNA"/>
</dbReference>
<proteinExistence type="predicted"/>
<dbReference type="Proteomes" id="UP000315677">
    <property type="component" value="Unassembled WGS sequence"/>
</dbReference>
<feature type="region of interest" description="Disordered" evidence="1">
    <location>
        <begin position="239"/>
        <end position="268"/>
    </location>
</feature>
<evidence type="ECO:0000313" key="3">
    <source>
        <dbReference type="Proteomes" id="UP000315677"/>
    </source>
</evidence>
<sequence length="299" mass="31396">MEIRRPASRWAGGPALRRVAVVASTLVALTACSQPGDVAAPTDAPAEHSAPELAHVHGLGVDPADGDLYAASHFGVFRIPADGEPEQIADRSQDTMGFTIIGPDHFLGSGHPDPAETDQPPHLGLIESTDAGQTWRPLSLAGEADFHALEAAHDQVYGYDSQTRQIMVSQDKTTWDRRAQLALADFAVSPDDPDTLLATTQEGPARSADGGRTFSPIAGAPLLVLLDWPATDRLVGAAPDGTVHTSTDGGAGWTSQGQVPGQPEAITTHGTNEVYVATDSGIYRSTDIGRTFSLLQPLT</sequence>
<dbReference type="SUPFAM" id="SSF110296">
    <property type="entry name" value="Oligoxyloglucan reducing end-specific cellobiohydrolase"/>
    <property type="match status" value="1"/>
</dbReference>
<evidence type="ECO:0000313" key="2">
    <source>
        <dbReference type="EMBL" id="TQM06055.1"/>
    </source>
</evidence>
<reference evidence="2 3" key="1">
    <citation type="submission" date="2019-06" db="EMBL/GenBank/DDBJ databases">
        <title>Sequencing the genomes of 1000 actinobacteria strains.</title>
        <authorList>
            <person name="Klenk H.-P."/>
        </authorList>
    </citation>
    <scope>NUCLEOTIDE SEQUENCE [LARGE SCALE GENOMIC DNA]</scope>
    <source>
        <strain evidence="2 3">DSM 45301</strain>
    </source>
</reference>
<gene>
    <name evidence="2" type="ORF">FB558_6289</name>
</gene>